<dbReference type="InterPro" id="IPR013482">
    <property type="entry name" value="Molybde_CF_guanTrfase"/>
</dbReference>
<evidence type="ECO:0000256" key="2">
    <source>
        <dbReference type="ARBA" id="ARBA00022679"/>
    </source>
</evidence>
<evidence type="ECO:0000313" key="10">
    <source>
        <dbReference type="Proteomes" id="UP001589818"/>
    </source>
</evidence>
<keyword evidence="3" id="KW-0479">Metal-binding</keyword>
<evidence type="ECO:0000256" key="7">
    <source>
        <dbReference type="ARBA" id="ARBA00023150"/>
    </source>
</evidence>
<evidence type="ECO:0000256" key="4">
    <source>
        <dbReference type="ARBA" id="ARBA00022741"/>
    </source>
</evidence>
<comment type="caution">
    <text evidence="9">The sequence shown here is derived from an EMBL/GenBank/DDBJ whole genome shotgun (WGS) entry which is preliminary data.</text>
</comment>
<sequence>MLSGIILAGGDNRGMEGKNRALLELGSKTFLERQLSEMRKCCNELIIVTNDPFPFMRVVDREVRIITDFYPGNGAVGGIHAGLALAKNPYIWVVGGHMPFISAAAAQLMLASMADGCNAAIPSVANRVYPLHGLYKKQCCESIERLMDTGSTSIAALLDALQWCEAGENVFQMNQIDCRFVVEVHTLVDYERLVRESEAVNREAQPDISLSSSWT</sequence>
<keyword evidence="4" id="KW-0547">Nucleotide-binding</keyword>
<evidence type="ECO:0000256" key="1">
    <source>
        <dbReference type="ARBA" id="ARBA00022490"/>
    </source>
</evidence>
<reference evidence="9 10" key="1">
    <citation type="submission" date="2024-09" db="EMBL/GenBank/DDBJ databases">
        <authorList>
            <person name="Sun Q."/>
            <person name="Mori K."/>
        </authorList>
    </citation>
    <scope>NUCLEOTIDE SEQUENCE [LARGE SCALE GENOMIC DNA]</scope>
    <source>
        <strain evidence="9 10">CCM 4839</strain>
    </source>
</reference>
<keyword evidence="2" id="KW-0808">Transferase</keyword>
<dbReference type="InterPro" id="IPR029044">
    <property type="entry name" value="Nucleotide-diphossugar_trans"/>
</dbReference>
<keyword evidence="10" id="KW-1185">Reference proteome</keyword>
<evidence type="ECO:0000259" key="8">
    <source>
        <dbReference type="Pfam" id="PF12804"/>
    </source>
</evidence>
<gene>
    <name evidence="9" type="ORF">ACFFJ8_07785</name>
</gene>
<keyword evidence="7" id="KW-0501">Molybdenum cofactor biosynthesis</keyword>
<name>A0ABV6J672_9BACL</name>
<dbReference type="RefSeq" id="WP_204818077.1">
    <property type="nucleotide sequence ID" value="NZ_JANHOF010000004.1"/>
</dbReference>
<keyword evidence="9" id="KW-0548">Nucleotidyltransferase</keyword>
<keyword evidence="1" id="KW-0963">Cytoplasm</keyword>
<dbReference type="EMBL" id="JBHLVF010000010">
    <property type="protein sequence ID" value="MFC0391277.1"/>
    <property type="molecule type" value="Genomic_DNA"/>
</dbReference>
<dbReference type="CDD" id="cd02503">
    <property type="entry name" value="MobA"/>
    <property type="match status" value="1"/>
</dbReference>
<organism evidence="9 10">
    <name type="scientific">Paenibacillus mendelii</name>
    <dbReference type="NCBI Taxonomy" id="206163"/>
    <lineage>
        <taxon>Bacteria</taxon>
        <taxon>Bacillati</taxon>
        <taxon>Bacillota</taxon>
        <taxon>Bacilli</taxon>
        <taxon>Bacillales</taxon>
        <taxon>Paenibacillaceae</taxon>
        <taxon>Paenibacillus</taxon>
    </lineage>
</organism>
<proteinExistence type="predicted"/>
<feature type="domain" description="MobA-like NTP transferase" evidence="8">
    <location>
        <begin position="4"/>
        <end position="159"/>
    </location>
</feature>
<dbReference type="SUPFAM" id="SSF53448">
    <property type="entry name" value="Nucleotide-diphospho-sugar transferases"/>
    <property type="match status" value="1"/>
</dbReference>
<dbReference type="PANTHER" id="PTHR19136">
    <property type="entry name" value="MOLYBDENUM COFACTOR GUANYLYLTRANSFERASE"/>
    <property type="match status" value="1"/>
</dbReference>
<evidence type="ECO:0000256" key="5">
    <source>
        <dbReference type="ARBA" id="ARBA00022842"/>
    </source>
</evidence>
<evidence type="ECO:0000256" key="6">
    <source>
        <dbReference type="ARBA" id="ARBA00023134"/>
    </source>
</evidence>
<keyword evidence="6" id="KW-0342">GTP-binding</keyword>
<dbReference type="Pfam" id="PF12804">
    <property type="entry name" value="NTP_transf_3"/>
    <property type="match status" value="1"/>
</dbReference>
<dbReference type="PANTHER" id="PTHR19136:SF81">
    <property type="entry name" value="MOLYBDENUM COFACTOR GUANYLYLTRANSFERASE"/>
    <property type="match status" value="1"/>
</dbReference>
<dbReference type="InterPro" id="IPR025877">
    <property type="entry name" value="MobA-like_NTP_Trfase"/>
</dbReference>
<dbReference type="GO" id="GO:0016779">
    <property type="term" value="F:nucleotidyltransferase activity"/>
    <property type="evidence" value="ECO:0007669"/>
    <property type="project" value="UniProtKB-KW"/>
</dbReference>
<keyword evidence="5" id="KW-0460">Magnesium</keyword>
<dbReference type="Proteomes" id="UP001589818">
    <property type="component" value="Unassembled WGS sequence"/>
</dbReference>
<dbReference type="Gene3D" id="3.90.550.10">
    <property type="entry name" value="Spore Coat Polysaccharide Biosynthesis Protein SpsA, Chain A"/>
    <property type="match status" value="1"/>
</dbReference>
<protein>
    <submittedName>
        <fullName evidence="9">Molybdenum cofactor guanylyltransferase</fullName>
    </submittedName>
</protein>
<evidence type="ECO:0000313" key="9">
    <source>
        <dbReference type="EMBL" id="MFC0391277.1"/>
    </source>
</evidence>
<accession>A0ABV6J672</accession>
<evidence type="ECO:0000256" key="3">
    <source>
        <dbReference type="ARBA" id="ARBA00022723"/>
    </source>
</evidence>